<feature type="transmembrane region" description="Helical" evidence="1">
    <location>
        <begin position="218"/>
        <end position="239"/>
    </location>
</feature>
<gene>
    <name evidence="2" type="ORF">niasHT_036525</name>
</gene>
<protein>
    <submittedName>
        <fullName evidence="2">Uncharacterized protein</fullName>
    </submittedName>
</protein>
<dbReference type="EMBL" id="JBICBT010001159">
    <property type="protein sequence ID" value="KAL3080579.1"/>
    <property type="molecule type" value="Genomic_DNA"/>
</dbReference>
<keyword evidence="1" id="KW-0472">Membrane</keyword>
<evidence type="ECO:0000313" key="3">
    <source>
        <dbReference type="Proteomes" id="UP001620626"/>
    </source>
</evidence>
<reference evidence="2 3" key="1">
    <citation type="submission" date="2024-10" db="EMBL/GenBank/DDBJ databases">
        <authorList>
            <person name="Kim D."/>
        </authorList>
    </citation>
    <scope>NUCLEOTIDE SEQUENCE [LARGE SCALE GENOMIC DNA]</scope>
    <source>
        <strain evidence="2">BH-2024</strain>
    </source>
</reference>
<accession>A0ABD2IKD1</accession>
<feature type="transmembrane region" description="Helical" evidence="1">
    <location>
        <begin position="251"/>
        <end position="272"/>
    </location>
</feature>
<keyword evidence="1" id="KW-0812">Transmembrane</keyword>
<comment type="caution">
    <text evidence="2">The sequence shown here is derived from an EMBL/GenBank/DDBJ whole genome shotgun (WGS) entry which is preliminary data.</text>
</comment>
<evidence type="ECO:0000256" key="1">
    <source>
        <dbReference type="SAM" id="Phobius"/>
    </source>
</evidence>
<name>A0ABD2IKD1_9BILA</name>
<dbReference type="Proteomes" id="UP001620626">
    <property type="component" value="Unassembled WGS sequence"/>
</dbReference>
<proteinExistence type="predicted"/>
<keyword evidence="3" id="KW-1185">Reference proteome</keyword>
<evidence type="ECO:0000313" key="2">
    <source>
        <dbReference type="EMBL" id="KAL3080579.1"/>
    </source>
</evidence>
<organism evidence="2 3">
    <name type="scientific">Heterodera trifolii</name>
    <dbReference type="NCBI Taxonomy" id="157864"/>
    <lineage>
        <taxon>Eukaryota</taxon>
        <taxon>Metazoa</taxon>
        <taxon>Ecdysozoa</taxon>
        <taxon>Nematoda</taxon>
        <taxon>Chromadorea</taxon>
        <taxon>Rhabditida</taxon>
        <taxon>Tylenchina</taxon>
        <taxon>Tylenchomorpha</taxon>
        <taxon>Tylenchoidea</taxon>
        <taxon>Heteroderidae</taxon>
        <taxon>Heteroderinae</taxon>
        <taxon>Heterodera</taxon>
    </lineage>
</organism>
<sequence>MLLLISLRHNHCESSDHKNNISGKANQMLETAQILYNGVITGTIDRNSATAWVEENAMVGILCSSEIADLKMDAKFRESLMNLCQQLMQGNRIEANTVTNLYGTVTHLLGNVDFDLMIDELTQKISQSKIFEDKIKENLNKLLAHFNLALRTILSVKQKTFTAASNASDGLMASERRQKRMNNNNNRNNWFRQRLSLTMLNMHNQSAGGSDDIGGWPAWVKCAFHALVCVMLLFAMIYMERHLGAALFDSVANVLLMIIILCYFIFCAVLYMNYCNEGRISRSDADQQLLA</sequence>
<dbReference type="AlphaFoldDB" id="A0ABD2IKD1"/>
<keyword evidence="1" id="KW-1133">Transmembrane helix</keyword>